<dbReference type="InterPro" id="IPR041685">
    <property type="entry name" value="AAA_GajA/Old/RecF-like"/>
</dbReference>
<name>A0ABN5TC25_9FLAO</name>
<gene>
    <name evidence="2" type="ORF">D6200_14985</name>
</gene>
<dbReference type="Pfam" id="PF13175">
    <property type="entry name" value="AAA_15"/>
    <property type="match status" value="1"/>
</dbReference>
<organism evidence="2 3">
    <name type="scientific">Tenacibaculum mesophilum</name>
    <dbReference type="NCBI Taxonomy" id="104268"/>
    <lineage>
        <taxon>Bacteria</taxon>
        <taxon>Pseudomonadati</taxon>
        <taxon>Bacteroidota</taxon>
        <taxon>Flavobacteriia</taxon>
        <taxon>Flavobacteriales</taxon>
        <taxon>Flavobacteriaceae</taxon>
        <taxon>Tenacibaculum</taxon>
    </lineage>
</organism>
<dbReference type="CDD" id="cd00267">
    <property type="entry name" value="ABC_ATPase"/>
    <property type="match status" value="1"/>
</dbReference>
<evidence type="ECO:0000313" key="2">
    <source>
        <dbReference type="EMBL" id="AZJ33799.1"/>
    </source>
</evidence>
<dbReference type="RefSeq" id="WP_073181488.1">
    <property type="nucleotide sequence ID" value="NZ_CP032544.1"/>
</dbReference>
<dbReference type="PANTHER" id="PTHR32182">
    <property type="entry name" value="DNA REPLICATION AND REPAIR PROTEIN RECF"/>
    <property type="match status" value="1"/>
</dbReference>
<dbReference type="PANTHER" id="PTHR32182:SF22">
    <property type="entry name" value="ATP-DEPENDENT ENDONUCLEASE, OLD FAMILY-RELATED"/>
    <property type="match status" value="1"/>
</dbReference>
<feature type="domain" description="Endonuclease GajA/Old nuclease/RecF-like AAA" evidence="1">
    <location>
        <begin position="13"/>
        <end position="469"/>
    </location>
</feature>
<sequence length="568" mass="66292">MSLKICYIWVEKFRNFENFGFNLSSYEKFSFDRESFNLKKEMINNIPNDFYGENVSSVMGILGRNGSGKSNLLELVCKILKDGKTSITSEFLIIIREDKEYKCYHNFNGVIVFKSNFTLKTSNYSGRVENLKVIYFSNIYDERIQSFNSKISDLSANKRYAGRPSARKTTDFVKQLQFIRSEAFVPSEIPLPKEILVMPKYNTHNSSYWEKRLTSNSEFDKRLVLAFKSFYSSLKKSSSSKEKLYGFLIYSQIVEVLYLIQGLSLEADLFDDTLQKETKWLIEELEEISLTYKSKLAEANRWKDWCSNIIKHAFSFYDKSNRSYKKIKFIESNIKLLDDFDEFIETKNIKTIEEGVGARKTEGFVLGFNNSSSRLDQRFYNFLDSNNKIYLDWLGLSSGNKAYLNLFSLLRYELNKIREDNVIICIDEGDLYLHPKWQSDFFYQLINLVPRFKEASYQFVLTSHSPFLASDLPKQSIVFLSNNSENYSEEICNNNKIKTFGGNIGELYIDAFFMDGGLISRFAANKIQNLINKVKTGFTEKDEKIFDLLGDDFIKIQIENLKETYDKD</sequence>
<dbReference type="SUPFAM" id="SSF52540">
    <property type="entry name" value="P-loop containing nucleoside triphosphate hydrolases"/>
    <property type="match status" value="1"/>
</dbReference>
<proteinExistence type="predicted"/>
<evidence type="ECO:0000259" key="1">
    <source>
        <dbReference type="Pfam" id="PF13175"/>
    </source>
</evidence>
<dbReference type="EMBL" id="CP032544">
    <property type="protein sequence ID" value="AZJ33799.1"/>
    <property type="molecule type" value="Genomic_DNA"/>
</dbReference>
<reference evidence="2 3" key="1">
    <citation type="submission" date="2018-09" db="EMBL/GenBank/DDBJ databases">
        <title>Insights into the microbiota of Asian seabass (Lates calcarifer) with tenacibaculosis symptoms and description of sp. nov. Tenacibaculum singaporense.</title>
        <authorList>
            <person name="Miyake S."/>
            <person name="Soh M."/>
            <person name="Azman M.N."/>
            <person name="Ngoh S.Y."/>
            <person name="Orban L."/>
            <person name="Seedorf H."/>
        </authorList>
    </citation>
    <scope>NUCLEOTIDE SEQUENCE [LARGE SCALE GENOMIC DNA]</scope>
    <source>
        <strain evidence="2 3">DSM 13764</strain>
    </source>
</reference>
<dbReference type="InterPro" id="IPR027417">
    <property type="entry name" value="P-loop_NTPase"/>
</dbReference>
<evidence type="ECO:0000313" key="3">
    <source>
        <dbReference type="Proteomes" id="UP000269693"/>
    </source>
</evidence>
<accession>A0ABN5TC25</accession>
<dbReference type="Gene3D" id="3.40.50.300">
    <property type="entry name" value="P-loop containing nucleotide triphosphate hydrolases"/>
    <property type="match status" value="1"/>
</dbReference>
<keyword evidence="3" id="KW-1185">Reference proteome</keyword>
<protein>
    <recommendedName>
        <fullName evidence="1">Endonuclease GajA/Old nuclease/RecF-like AAA domain-containing protein</fullName>
    </recommendedName>
</protein>
<dbReference type="Proteomes" id="UP000269693">
    <property type="component" value="Chromosome"/>
</dbReference>